<organism evidence="2 3">
    <name type="scientific">Cutibacterium granulosum</name>
    <dbReference type="NCBI Taxonomy" id="33011"/>
    <lineage>
        <taxon>Bacteria</taxon>
        <taxon>Bacillati</taxon>
        <taxon>Actinomycetota</taxon>
        <taxon>Actinomycetes</taxon>
        <taxon>Propionibacteriales</taxon>
        <taxon>Propionibacteriaceae</taxon>
        <taxon>Cutibacterium</taxon>
    </lineage>
</organism>
<dbReference type="AlphaFoldDB" id="A0A239WHE9"/>
<evidence type="ECO:0000313" key="3">
    <source>
        <dbReference type="Proteomes" id="UP000215332"/>
    </source>
</evidence>
<evidence type="ECO:0000313" key="2">
    <source>
        <dbReference type="EMBL" id="SNV33308.1"/>
    </source>
</evidence>
<proteinExistence type="predicted"/>
<dbReference type="KEGG" id="cgrn:4412665_00934"/>
<accession>A0A239WHE9</accession>
<dbReference type="EMBL" id="LT906441">
    <property type="protein sequence ID" value="SNV33308.1"/>
    <property type="molecule type" value="Genomic_DNA"/>
</dbReference>
<dbReference type="Proteomes" id="UP000215332">
    <property type="component" value="Chromosome 1"/>
</dbReference>
<reference evidence="2 3" key="1">
    <citation type="submission" date="2017-06" db="EMBL/GenBank/DDBJ databases">
        <authorList>
            <consortium name="Pathogen Informatics"/>
        </authorList>
    </citation>
    <scope>NUCLEOTIDE SEQUENCE [LARGE SCALE GENOMIC DNA]</scope>
    <source>
        <strain evidence="2 3">NCTC11865</strain>
    </source>
</reference>
<dbReference type="eggNOG" id="COG0791">
    <property type="taxonomic scope" value="Bacteria"/>
</dbReference>
<dbReference type="RefSeq" id="WP_065860921.1">
    <property type="nucleotide sequence ID" value="NZ_LT906441.1"/>
</dbReference>
<protein>
    <submittedName>
        <fullName evidence="2">Uncharacterized protein</fullName>
    </submittedName>
</protein>
<feature type="region of interest" description="Disordered" evidence="1">
    <location>
        <begin position="277"/>
        <end position="299"/>
    </location>
</feature>
<evidence type="ECO:0000256" key="1">
    <source>
        <dbReference type="SAM" id="MobiDB-lite"/>
    </source>
</evidence>
<gene>
    <name evidence="2" type="ORF">SAMEA4412665_00934</name>
</gene>
<name>A0A239WHE9_9ACTN</name>
<sequence>MARHARRRRRDGARTAVALLVSVTLVAALAIVGVKMWHKVKPAARTDAEGCHVVVDSETYWLDLEQSENAAIIVAESIRRGLSPRAASIALATAMQESGLRNLDYGDRDSLGLFQQRPSQGWGTAKQVRDPWYASGKFYDELVHVSDWRTGDINDVAQEVQRSGVPDGYRKHVAKARAWASVLTGQSAQMVSCINRSSLAAPAAQLAAHTRKGLGTVATIRATGDTVTIGATSATTLRAAINITMASTNRSRLLEAHAENQVWKHDPQHFAQWTAVPAQPAGSPGGAGSVHGGSVIAAS</sequence>